<evidence type="ECO:0000313" key="1">
    <source>
        <dbReference type="EMBL" id="SFU20784.1"/>
    </source>
</evidence>
<accession>A0A1I7EA22</accession>
<name>A0A1I7EA22_9BURK</name>
<dbReference type="AlphaFoldDB" id="A0A1I7EA22"/>
<reference evidence="1 2" key="1">
    <citation type="submission" date="2016-10" db="EMBL/GenBank/DDBJ databases">
        <authorList>
            <person name="de Groot N.N."/>
        </authorList>
    </citation>
    <scope>NUCLEOTIDE SEQUENCE [LARGE SCALE GENOMIC DNA]</scope>
    <source>
        <strain evidence="1 2">LMG 27731</strain>
    </source>
</reference>
<sequence>MTLAFCPGWLVPEEAYPFVVPMEVARTLSPRAQQLIGFRSFHNGKLEGGSLWQVDYLELANYLKLNQAEAIS</sequence>
<gene>
    <name evidence="1" type="ORF">SAMN05192563_101599</name>
</gene>
<evidence type="ECO:0000313" key="2">
    <source>
        <dbReference type="Proteomes" id="UP000198844"/>
    </source>
</evidence>
<organism evidence="1 2">
    <name type="scientific">Paraburkholderia aspalathi</name>
    <dbReference type="NCBI Taxonomy" id="1324617"/>
    <lineage>
        <taxon>Bacteria</taxon>
        <taxon>Pseudomonadati</taxon>
        <taxon>Pseudomonadota</taxon>
        <taxon>Betaproteobacteria</taxon>
        <taxon>Burkholderiales</taxon>
        <taxon>Burkholderiaceae</taxon>
        <taxon>Paraburkholderia</taxon>
    </lineage>
</organism>
<protein>
    <submittedName>
        <fullName evidence="1">Uncharacterized protein</fullName>
    </submittedName>
</protein>
<proteinExistence type="predicted"/>
<dbReference type="Gene3D" id="2.60.120.620">
    <property type="entry name" value="q2cbj1_9rhob like domain"/>
    <property type="match status" value="1"/>
</dbReference>
<dbReference type="EMBL" id="FPBH01000015">
    <property type="protein sequence ID" value="SFU20784.1"/>
    <property type="molecule type" value="Genomic_DNA"/>
</dbReference>
<dbReference type="Proteomes" id="UP000198844">
    <property type="component" value="Unassembled WGS sequence"/>
</dbReference>